<organism evidence="1">
    <name type="scientific">marine sediment metagenome</name>
    <dbReference type="NCBI Taxonomy" id="412755"/>
    <lineage>
        <taxon>unclassified sequences</taxon>
        <taxon>metagenomes</taxon>
        <taxon>ecological metagenomes</taxon>
    </lineage>
</organism>
<reference evidence="1" key="1">
    <citation type="journal article" date="2014" name="Front. Microbiol.">
        <title>High frequency of phylogenetically diverse reductive dehalogenase-homologous genes in deep subseafloor sedimentary metagenomes.</title>
        <authorList>
            <person name="Kawai M."/>
            <person name="Futagami T."/>
            <person name="Toyoda A."/>
            <person name="Takaki Y."/>
            <person name="Nishi S."/>
            <person name="Hori S."/>
            <person name="Arai W."/>
            <person name="Tsubouchi T."/>
            <person name="Morono Y."/>
            <person name="Uchiyama I."/>
            <person name="Ito T."/>
            <person name="Fujiyama A."/>
            <person name="Inagaki F."/>
            <person name="Takami H."/>
        </authorList>
    </citation>
    <scope>NUCLEOTIDE SEQUENCE</scope>
    <source>
        <strain evidence="1">Expedition CK06-06</strain>
    </source>
</reference>
<sequence length="70" mass="7919">MKKKVMLLTLIISTFLLAGAGFTFQNEPDGFRGLKWGDPPTEDMIYRVTALGERGYTRPDDKMYVGNAQF</sequence>
<proteinExistence type="predicted"/>
<evidence type="ECO:0000313" key="1">
    <source>
        <dbReference type="EMBL" id="GAH58635.1"/>
    </source>
</evidence>
<name>X1HNM7_9ZZZZ</name>
<dbReference type="AlphaFoldDB" id="X1HNM7"/>
<accession>X1HNM7</accession>
<comment type="caution">
    <text evidence="1">The sequence shown here is derived from an EMBL/GenBank/DDBJ whole genome shotgun (WGS) entry which is preliminary data.</text>
</comment>
<feature type="non-terminal residue" evidence="1">
    <location>
        <position position="70"/>
    </location>
</feature>
<protein>
    <submittedName>
        <fullName evidence="1">Uncharacterized protein</fullName>
    </submittedName>
</protein>
<dbReference type="EMBL" id="BARU01018619">
    <property type="protein sequence ID" value="GAH58635.1"/>
    <property type="molecule type" value="Genomic_DNA"/>
</dbReference>
<gene>
    <name evidence="1" type="ORF">S03H2_30766</name>
</gene>